<feature type="domain" description="Strictosidine synthase conserved region" evidence="6">
    <location>
        <begin position="160"/>
        <end position="248"/>
    </location>
</feature>
<evidence type="ECO:0000256" key="5">
    <source>
        <dbReference type="SAM" id="SignalP"/>
    </source>
</evidence>
<dbReference type="Gene3D" id="2.120.10.30">
    <property type="entry name" value="TolB, C-terminal domain"/>
    <property type="match status" value="1"/>
</dbReference>
<dbReference type="PANTHER" id="PTHR10426:SF62">
    <property type="entry name" value="OS08G0175000 PROTEIN"/>
    <property type="match status" value="1"/>
</dbReference>
<comment type="caution">
    <text evidence="7">The sequence shown here is derived from an EMBL/GenBank/DDBJ whole genome shotgun (WGS) entry which is preliminary data.</text>
</comment>
<keyword evidence="5" id="KW-0732">Signal</keyword>
<keyword evidence="4" id="KW-0325">Glycoprotein</keyword>
<evidence type="ECO:0000313" key="7">
    <source>
        <dbReference type="EMBL" id="CAD6266771.1"/>
    </source>
</evidence>
<proteinExistence type="inferred from homology"/>
<organism evidence="7 8">
    <name type="scientific">Miscanthus lutarioriparius</name>
    <dbReference type="NCBI Taxonomy" id="422564"/>
    <lineage>
        <taxon>Eukaryota</taxon>
        <taxon>Viridiplantae</taxon>
        <taxon>Streptophyta</taxon>
        <taxon>Embryophyta</taxon>
        <taxon>Tracheophyta</taxon>
        <taxon>Spermatophyta</taxon>
        <taxon>Magnoliopsida</taxon>
        <taxon>Liliopsida</taxon>
        <taxon>Poales</taxon>
        <taxon>Poaceae</taxon>
        <taxon>PACMAD clade</taxon>
        <taxon>Panicoideae</taxon>
        <taxon>Andropogonodae</taxon>
        <taxon>Andropogoneae</taxon>
        <taxon>Saccharinae</taxon>
        <taxon>Miscanthus</taxon>
    </lineage>
</organism>
<keyword evidence="8" id="KW-1185">Reference proteome</keyword>
<sequence length="347" mass="37309">MSRLFWLLCLLCSGHQIVGTAVARTIHVPTPDSISGAFDFIPLSDGVAGAESLAFDSRGQGPYAGVSDGRVLRWGGSARGWTTFAYSTSYAHNPSCKASPARPGDAEDVCGRPLGLQFNGRTGDLYIADAYHGLLRVGPAGGEAKVLAAKADGGAFTFVNGVDVDQSTGDVYFTDSSTSYTRRHNTQILLNRDSSGRLMKYDARAKRVIVLKDALPYPNGVAVSADRTHVVVAHTGPCQLFRYWLKGPKAGTYELFADLSGYPDNIRRDTRGGYWVALNREKIDGADAAAGKHIVGIRLDAKAVERQEIIAADKSVTLSDVAEKDGNLWLGSVELDYVTFVDQTLLD</sequence>
<reference evidence="7" key="1">
    <citation type="submission" date="2020-10" db="EMBL/GenBank/DDBJ databases">
        <authorList>
            <person name="Han B."/>
            <person name="Lu T."/>
            <person name="Zhao Q."/>
            <person name="Huang X."/>
            <person name="Zhao Y."/>
        </authorList>
    </citation>
    <scope>NUCLEOTIDE SEQUENCE</scope>
</reference>
<feature type="chain" id="PRO_5032970173" description="Strictosidine synthase conserved region domain-containing protein" evidence="5">
    <location>
        <begin position="20"/>
        <end position="347"/>
    </location>
</feature>
<comment type="subcellular location">
    <subcellularLocation>
        <location evidence="1">Vacuole</location>
    </subcellularLocation>
</comment>
<dbReference type="GO" id="GO:0005773">
    <property type="term" value="C:vacuole"/>
    <property type="evidence" value="ECO:0007669"/>
    <property type="project" value="UniProtKB-SubCell"/>
</dbReference>
<dbReference type="SUPFAM" id="SSF63829">
    <property type="entry name" value="Calcium-dependent phosphotriesterase"/>
    <property type="match status" value="1"/>
</dbReference>
<gene>
    <name evidence="7" type="ORF">NCGR_LOCUS50076</name>
</gene>
<feature type="signal peptide" evidence="5">
    <location>
        <begin position="1"/>
        <end position="19"/>
    </location>
</feature>
<evidence type="ECO:0000256" key="2">
    <source>
        <dbReference type="ARBA" id="ARBA00009191"/>
    </source>
</evidence>
<evidence type="ECO:0000256" key="3">
    <source>
        <dbReference type="ARBA" id="ARBA00022554"/>
    </source>
</evidence>
<evidence type="ECO:0000256" key="1">
    <source>
        <dbReference type="ARBA" id="ARBA00004116"/>
    </source>
</evidence>
<evidence type="ECO:0000256" key="4">
    <source>
        <dbReference type="ARBA" id="ARBA00023180"/>
    </source>
</evidence>
<dbReference type="FunFam" id="2.120.10.30:FF:000055">
    <property type="entry name" value="Protein STRICTOSIDINE SYNTHASE-LIKE 11"/>
    <property type="match status" value="1"/>
</dbReference>
<accession>A0A811R9R9</accession>
<dbReference type="GO" id="GO:0016787">
    <property type="term" value="F:hydrolase activity"/>
    <property type="evidence" value="ECO:0007669"/>
    <property type="project" value="TreeGrafter"/>
</dbReference>
<comment type="similarity">
    <text evidence="2">Belongs to the strictosidine synthase family.</text>
</comment>
<dbReference type="GO" id="GO:0012505">
    <property type="term" value="C:endomembrane system"/>
    <property type="evidence" value="ECO:0007669"/>
    <property type="project" value="TreeGrafter"/>
</dbReference>
<dbReference type="OrthoDB" id="1908448at2759"/>
<dbReference type="PANTHER" id="PTHR10426">
    <property type="entry name" value="STRICTOSIDINE SYNTHASE-RELATED"/>
    <property type="match status" value="1"/>
</dbReference>
<dbReference type="Pfam" id="PF03088">
    <property type="entry name" value="Str_synth"/>
    <property type="match status" value="1"/>
</dbReference>
<dbReference type="InterPro" id="IPR011042">
    <property type="entry name" value="6-blade_b-propeller_TolB-like"/>
</dbReference>
<protein>
    <recommendedName>
        <fullName evidence="6">Strictosidine synthase conserved region domain-containing protein</fullName>
    </recommendedName>
</protein>
<dbReference type="AlphaFoldDB" id="A0A811R9R9"/>
<dbReference type="Proteomes" id="UP000604825">
    <property type="component" value="Unassembled WGS sequence"/>
</dbReference>
<evidence type="ECO:0000313" key="8">
    <source>
        <dbReference type="Proteomes" id="UP000604825"/>
    </source>
</evidence>
<dbReference type="EMBL" id="CAJGYO010000014">
    <property type="protein sequence ID" value="CAD6266771.1"/>
    <property type="molecule type" value="Genomic_DNA"/>
</dbReference>
<evidence type="ECO:0000259" key="6">
    <source>
        <dbReference type="Pfam" id="PF03088"/>
    </source>
</evidence>
<keyword evidence="3" id="KW-0926">Vacuole</keyword>
<name>A0A811R9R9_9POAL</name>
<dbReference type="InterPro" id="IPR018119">
    <property type="entry name" value="Strictosidine_synth_cons-reg"/>
</dbReference>